<keyword evidence="2 3" id="KW-0040">ANK repeat</keyword>
<dbReference type="Gene3D" id="1.25.10.10">
    <property type="entry name" value="Leucine-rich Repeat Variant"/>
    <property type="match status" value="1"/>
</dbReference>
<evidence type="ECO:0000313" key="4">
    <source>
        <dbReference type="EMBL" id="GAA3825827.1"/>
    </source>
</evidence>
<dbReference type="PROSITE" id="PS50297">
    <property type="entry name" value="ANK_REP_REGION"/>
    <property type="match status" value="1"/>
</dbReference>
<gene>
    <name evidence="4" type="ORF">GCM10022226_53240</name>
</gene>
<accession>A0ABP7ISE7</accession>
<dbReference type="PANTHER" id="PTHR24201:SF15">
    <property type="entry name" value="ANKYRIN REPEAT DOMAIN-CONTAINING PROTEIN 66"/>
    <property type="match status" value="1"/>
</dbReference>
<dbReference type="InterPro" id="IPR016024">
    <property type="entry name" value="ARM-type_fold"/>
</dbReference>
<comment type="caution">
    <text evidence="4">The sequence shown here is derived from an EMBL/GenBank/DDBJ whole genome shotgun (WGS) entry which is preliminary data.</text>
</comment>
<dbReference type="InterPro" id="IPR036770">
    <property type="entry name" value="Ankyrin_rpt-contain_sf"/>
</dbReference>
<dbReference type="RefSeq" id="WP_344945739.1">
    <property type="nucleotide sequence ID" value="NZ_BAAAZR010000020.1"/>
</dbReference>
<dbReference type="SUPFAM" id="SSF48403">
    <property type="entry name" value="Ankyrin repeat"/>
    <property type="match status" value="1"/>
</dbReference>
<dbReference type="InterPro" id="IPR002110">
    <property type="entry name" value="Ankyrin_rpt"/>
</dbReference>
<reference evidence="5" key="1">
    <citation type="journal article" date="2019" name="Int. J. Syst. Evol. Microbiol.">
        <title>The Global Catalogue of Microorganisms (GCM) 10K type strain sequencing project: providing services to taxonomists for standard genome sequencing and annotation.</title>
        <authorList>
            <consortium name="The Broad Institute Genomics Platform"/>
            <consortium name="The Broad Institute Genome Sequencing Center for Infectious Disease"/>
            <person name="Wu L."/>
            <person name="Ma J."/>
        </authorList>
    </citation>
    <scope>NUCLEOTIDE SEQUENCE [LARGE SCALE GENOMIC DNA]</scope>
    <source>
        <strain evidence="5">JCM 16908</strain>
    </source>
</reference>
<dbReference type="SUPFAM" id="SSF48371">
    <property type="entry name" value="ARM repeat"/>
    <property type="match status" value="1"/>
</dbReference>
<organism evidence="4 5">
    <name type="scientific">Sphaerisporangium flaviroseum</name>
    <dbReference type="NCBI Taxonomy" id="509199"/>
    <lineage>
        <taxon>Bacteria</taxon>
        <taxon>Bacillati</taxon>
        <taxon>Actinomycetota</taxon>
        <taxon>Actinomycetes</taxon>
        <taxon>Streptosporangiales</taxon>
        <taxon>Streptosporangiaceae</taxon>
        <taxon>Sphaerisporangium</taxon>
    </lineage>
</organism>
<dbReference type="InterPro" id="IPR011989">
    <property type="entry name" value="ARM-like"/>
</dbReference>
<dbReference type="Proteomes" id="UP001500888">
    <property type="component" value="Unassembled WGS sequence"/>
</dbReference>
<evidence type="ECO:0000256" key="2">
    <source>
        <dbReference type="ARBA" id="ARBA00023043"/>
    </source>
</evidence>
<evidence type="ECO:0008006" key="6">
    <source>
        <dbReference type="Google" id="ProtNLM"/>
    </source>
</evidence>
<dbReference type="InterPro" id="IPR050776">
    <property type="entry name" value="Ank_Repeat/CDKN_Inhibitor"/>
</dbReference>
<dbReference type="Pfam" id="PF13646">
    <property type="entry name" value="HEAT_2"/>
    <property type="match status" value="1"/>
</dbReference>
<evidence type="ECO:0000256" key="1">
    <source>
        <dbReference type="ARBA" id="ARBA00022737"/>
    </source>
</evidence>
<dbReference type="PROSITE" id="PS50088">
    <property type="entry name" value="ANK_REPEAT"/>
    <property type="match status" value="1"/>
</dbReference>
<name>A0ABP7ISE7_9ACTN</name>
<proteinExistence type="predicted"/>
<dbReference type="SMART" id="SM00248">
    <property type="entry name" value="ANK"/>
    <property type="match status" value="1"/>
</dbReference>
<feature type="repeat" description="ANK" evidence="3">
    <location>
        <begin position="34"/>
        <end position="66"/>
    </location>
</feature>
<sequence length="399" mass="43168">MTVDELIAAVHSWDDKALGTLLSRGADPNQVDRNGRTPLSVAAEQGAVEIVQALLAHDADPSVPDTDGQTPYHIASRLASTNIEAELEGRAKRQAQGRPGTGAIVITREELYGGTELVRAVLDTDDGPVELAMETGHAAITRLLEPRLGIRLPFAELTQLALAHDDPDDAERWAIIYVLHLRGDTETFQGAAELCASTQPSERLLGANILAQLGVASGRPGSPFLEQSLPILRRMAEQESDPTLLYGVIFALGHHADERAFPEVVRLAGHDSEVIRDAVAHALPKVLPEGHTEGLSALIRLTQDTDDEVRDWATAGLAGLQDDNTVIREALYARLDDPCLIIAVEGARGLALRGDRRGLDGVRRYLAEPHDDEDWYMRGLVLETAEGLGDTQLLQHLNA</sequence>
<protein>
    <recommendedName>
        <fullName evidence="6">Ankryin</fullName>
    </recommendedName>
</protein>
<dbReference type="EMBL" id="BAAAZR010000020">
    <property type="protein sequence ID" value="GAA3825827.1"/>
    <property type="molecule type" value="Genomic_DNA"/>
</dbReference>
<dbReference type="Gene3D" id="1.25.40.20">
    <property type="entry name" value="Ankyrin repeat-containing domain"/>
    <property type="match status" value="1"/>
</dbReference>
<keyword evidence="5" id="KW-1185">Reference proteome</keyword>
<evidence type="ECO:0000313" key="5">
    <source>
        <dbReference type="Proteomes" id="UP001500888"/>
    </source>
</evidence>
<keyword evidence="1" id="KW-0677">Repeat</keyword>
<dbReference type="PANTHER" id="PTHR24201">
    <property type="entry name" value="ANK_REP_REGION DOMAIN-CONTAINING PROTEIN"/>
    <property type="match status" value="1"/>
</dbReference>
<evidence type="ECO:0000256" key="3">
    <source>
        <dbReference type="PROSITE-ProRule" id="PRU00023"/>
    </source>
</evidence>
<dbReference type="Pfam" id="PF13857">
    <property type="entry name" value="Ank_5"/>
    <property type="match status" value="1"/>
</dbReference>